<evidence type="ECO:0008006" key="3">
    <source>
        <dbReference type="Google" id="ProtNLM"/>
    </source>
</evidence>
<comment type="caution">
    <text evidence="1">The sequence shown here is derived from an EMBL/GenBank/DDBJ whole genome shotgun (WGS) entry which is preliminary data.</text>
</comment>
<dbReference type="RefSeq" id="WP_209209245.1">
    <property type="nucleotide sequence ID" value="NZ_JAFFZM010000002.1"/>
</dbReference>
<evidence type="ECO:0000313" key="1">
    <source>
        <dbReference type="EMBL" id="MBO8197376.1"/>
    </source>
</evidence>
<gene>
    <name evidence="1" type="ORF">JW613_03465</name>
</gene>
<dbReference type="EMBL" id="JAFFZM010000002">
    <property type="protein sequence ID" value="MBO8197376.1"/>
    <property type="molecule type" value="Genomic_DNA"/>
</dbReference>
<dbReference type="Proteomes" id="UP000721954">
    <property type="component" value="Unassembled WGS sequence"/>
</dbReference>
<dbReference type="GeneID" id="96257651"/>
<organism evidence="1 2">
    <name type="scientific">Streptomyces smyrnaeus</name>
    <dbReference type="NCBI Taxonomy" id="1387713"/>
    <lineage>
        <taxon>Bacteria</taxon>
        <taxon>Bacillati</taxon>
        <taxon>Actinomycetota</taxon>
        <taxon>Actinomycetes</taxon>
        <taxon>Kitasatosporales</taxon>
        <taxon>Streptomycetaceae</taxon>
        <taxon>Streptomyces</taxon>
    </lineage>
</organism>
<protein>
    <recommendedName>
        <fullName evidence="3">ParB/Sulfiredoxin domain-containing protein</fullName>
    </recommendedName>
</protein>
<reference evidence="1 2" key="1">
    <citation type="submission" date="2021-02" db="EMBL/GenBank/DDBJ databases">
        <title>Streptomyces spirodelae sp. nov., isolated from duckweed.</title>
        <authorList>
            <person name="Saimee Y."/>
            <person name="Duangmal K."/>
        </authorList>
    </citation>
    <scope>NUCLEOTIDE SEQUENCE [LARGE SCALE GENOMIC DNA]</scope>
    <source>
        <strain evidence="1 2">DSM 42105</strain>
    </source>
</reference>
<keyword evidence="2" id="KW-1185">Reference proteome</keyword>
<proteinExistence type="predicted"/>
<sequence>MIHNASNELDAYTPRLMLVTPELAKDLLGRNQANRPTDRALVAQLSAEIKAGNFQLTHQGIALNGSVEDGQLLDGQHRLKAIVMAGIPVKMLVFENIPADTFSVLDTGKRRSGGDVLSLKNERDPTLLASTVRHIHLMKTSPSGSWVGSSSRITNMRLLELFDAQQEEFRIAARVGRQLCQNLGMIPTAGAVGYFLTTEAAPDTPTGEWLGGLASGANLGPTDPRLALIKVMNQLRGGASRRRTDTRSQIGLYIKAWNAWVAKRPVKALRLQRGEITPRPIQLKLSE</sequence>
<evidence type="ECO:0000313" key="2">
    <source>
        <dbReference type="Proteomes" id="UP000721954"/>
    </source>
</evidence>
<name>A0ABS3XQP3_9ACTN</name>
<accession>A0ABS3XQP3</accession>